<organism evidence="4 5">
    <name type="scientific">Candidatus Magnetobacterium bavaricum</name>
    <dbReference type="NCBI Taxonomy" id="29290"/>
    <lineage>
        <taxon>Bacteria</taxon>
        <taxon>Pseudomonadati</taxon>
        <taxon>Nitrospirota</taxon>
        <taxon>Thermodesulfovibrionia</taxon>
        <taxon>Thermodesulfovibrionales</taxon>
        <taxon>Candidatus Magnetobacteriaceae</taxon>
        <taxon>Candidatus Magnetobacterium</taxon>
    </lineage>
</organism>
<keyword evidence="1" id="KW-0677">Repeat</keyword>
<accession>A0A0F3GV43</accession>
<dbReference type="Proteomes" id="UP000033423">
    <property type="component" value="Unassembled WGS sequence"/>
</dbReference>
<evidence type="ECO:0000313" key="5">
    <source>
        <dbReference type="Proteomes" id="UP000033423"/>
    </source>
</evidence>
<dbReference type="PANTHER" id="PTHR44858:SF1">
    <property type="entry name" value="UDP-N-ACETYLGLUCOSAMINE--PEPTIDE N-ACETYLGLUCOSAMINYLTRANSFERASE SPINDLY-RELATED"/>
    <property type="match status" value="1"/>
</dbReference>
<keyword evidence="2 3" id="KW-0802">TPR repeat</keyword>
<dbReference type="PROSITE" id="PS50293">
    <property type="entry name" value="TPR_REGION"/>
    <property type="match status" value="1"/>
</dbReference>
<keyword evidence="5" id="KW-1185">Reference proteome</keyword>
<dbReference type="AlphaFoldDB" id="A0A0F3GV43"/>
<comment type="caution">
    <text evidence="4">The sequence shown here is derived from an EMBL/GenBank/DDBJ whole genome shotgun (WGS) entry which is preliminary data.</text>
</comment>
<sequence length="217" mass="24237">MTSEKTIASTINLPQIGQTKNYYSGDDSAIKAGVAMKTRFMVLLLFLVFPVLSVADNDLEVTTYFELGNVYYKKGDYVKAISEYTKCIKMKPNLSAPYNNRAMAYVEIGGYTNYYDAINDFTKAIQLNPSFDEDAYTNRGITYGAVGNYTKAIDDFTQVITKNPKNSAAYLYRGKAYMQGAFSGDKERDVNRGVTDIRTAARLGDSIAKKFLQDLGY</sequence>
<evidence type="ECO:0000256" key="3">
    <source>
        <dbReference type="PROSITE-ProRule" id="PRU00339"/>
    </source>
</evidence>
<reference evidence="4 5" key="1">
    <citation type="submission" date="2015-02" db="EMBL/GenBank/DDBJ databases">
        <title>Single-cell genomics of uncultivated deep-branching MTB reveals a conserved set of magnetosome genes.</title>
        <authorList>
            <person name="Kolinko S."/>
            <person name="Richter M."/>
            <person name="Glockner F.O."/>
            <person name="Brachmann A."/>
            <person name="Schuler D."/>
        </authorList>
    </citation>
    <scope>NUCLEOTIDE SEQUENCE [LARGE SCALE GENOMIC DNA]</scope>
    <source>
        <strain evidence="4">TM-1</strain>
    </source>
</reference>
<protein>
    <submittedName>
        <fullName evidence="4">Uncharacterized protein</fullName>
    </submittedName>
</protein>
<feature type="repeat" description="TPR" evidence="3">
    <location>
        <begin position="61"/>
        <end position="94"/>
    </location>
</feature>
<feature type="repeat" description="TPR" evidence="3">
    <location>
        <begin position="133"/>
        <end position="166"/>
    </location>
</feature>
<evidence type="ECO:0000256" key="1">
    <source>
        <dbReference type="ARBA" id="ARBA00022737"/>
    </source>
</evidence>
<gene>
    <name evidence="4" type="ORF">MBAV_003262</name>
</gene>
<dbReference type="SMART" id="SM00028">
    <property type="entry name" value="TPR"/>
    <property type="match status" value="3"/>
</dbReference>
<evidence type="ECO:0000313" key="4">
    <source>
        <dbReference type="EMBL" id="KJU84543.1"/>
    </source>
</evidence>
<dbReference type="Gene3D" id="1.25.40.10">
    <property type="entry name" value="Tetratricopeptide repeat domain"/>
    <property type="match status" value="2"/>
</dbReference>
<name>A0A0F3GV43_9BACT</name>
<dbReference type="EMBL" id="LACI01001401">
    <property type="protein sequence ID" value="KJU84543.1"/>
    <property type="molecule type" value="Genomic_DNA"/>
</dbReference>
<dbReference type="InterPro" id="IPR050498">
    <property type="entry name" value="Ycf3"/>
</dbReference>
<dbReference type="PANTHER" id="PTHR44858">
    <property type="entry name" value="TETRATRICOPEPTIDE REPEAT PROTEIN 6"/>
    <property type="match status" value="1"/>
</dbReference>
<proteinExistence type="predicted"/>
<evidence type="ECO:0000256" key="2">
    <source>
        <dbReference type="ARBA" id="ARBA00022803"/>
    </source>
</evidence>
<dbReference type="PROSITE" id="PS50005">
    <property type="entry name" value="TPR"/>
    <property type="match status" value="2"/>
</dbReference>
<dbReference type="SUPFAM" id="SSF48452">
    <property type="entry name" value="TPR-like"/>
    <property type="match status" value="1"/>
</dbReference>
<dbReference type="InterPro" id="IPR019734">
    <property type="entry name" value="TPR_rpt"/>
</dbReference>
<dbReference type="InterPro" id="IPR011990">
    <property type="entry name" value="TPR-like_helical_dom_sf"/>
</dbReference>
<dbReference type="Pfam" id="PF00515">
    <property type="entry name" value="TPR_1"/>
    <property type="match status" value="2"/>
</dbReference>
<dbReference type="PATRIC" id="fig|29290.4.peg.4321"/>